<name>A0A5E4F4R2_PRUDU</name>
<dbReference type="Pfam" id="PF13960">
    <property type="entry name" value="DUF4218"/>
    <property type="match status" value="1"/>
</dbReference>
<reference evidence="3" key="1">
    <citation type="journal article" date="2020" name="Plant J.">
        <title>Transposons played a major role in the diversification between the closely related almond and peach genomes: results from the almond genome sequence.</title>
        <authorList>
            <person name="Alioto T."/>
            <person name="Alexiou K.G."/>
            <person name="Bardil A."/>
            <person name="Barteri F."/>
            <person name="Castanera R."/>
            <person name="Cruz F."/>
            <person name="Dhingra A."/>
            <person name="Duval H."/>
            <person name="Fernandez I Marti A."/>
            <person name="Frias L."/>
            <person name="Galan B."/>
            <person name="Garcia J.L."/>
            <person name="Howad W."/>
            <person name="Gomez-Garrido J."/>
            <person name="Gut M."/>
            <person name="Julca I."/>
            <person name="Morata J."/>
            <person name="Puigdomenech P."/>
            <person name="Ribeca P."/>
            <person name="Rubio Cabetas M.J."/>
            <person name="Vlasova A."/>
            <person name="Wirthensohn M."/>
            <person name="Garcia-Mas J."/>
            <person name="Gabaldon T."/>
            <person name="Casacuberta J.M."/>
            <person name="Arus P."/>
        </authorList>
    </citation>
    <scope>NUCLEOTIDE SEQUENCE [LARGE SCALE GENOMIC DNA]</scope>
    <source>
        <strain evidence="3">cv. Texas</strain>
    </source>
</reference>
<dbReference type="AlphaFoldDB" id="A0A5E4F4R2"/>
<proteinExistence type="predicted"/>
<dbReference type="Pfam" id="PF02992">
    <property type="entry name" value="Transposase_21"/>
    <property type="match status" value="2"/>
</dbReference>
<dbReference type="OMA" id="CKLEHIF"/>
<dbReference type="Gramene" id="VVA22847">
    <property type="protein sequence ID" value="VVA22847"/>
    <property type="gene ID" value="Prudul26B017499"/>
</dbReference>
<dbReference type="Proteomes" id="UP000327085">
    <property type="component" value="Chromosome 5"/>
</dbReference>
<evidence type="ECO:0000313" key="2">
    <source>
        <dbReference type="EMBL" id="VVA22847.1"/>
    </source>
</evidence>
<dbReference type="EMBL" id="CABIKO010000065">
    <property type="protein sequence ID" value="VVA22847.1"/>
    <property type="molecule type" value="Genomic_DNA"/>
</dbReference>
<sequence length="329" mass="38661">MEDEDEELEKCDICQESRYEQLEVKWHTEEHTNDGVLSHPTDTTAWKTFDVKNPYFASDSRNVRLGLASDGFNPFRTMSINHSTWPPLIDELKELGHEGILTYDASSNQMFKLYAVLFWTINDFPTYGNLSGWSTGGEKACPCCNIHIRSHWLKHGGKYCYMGHRRFLPRDRKFLKDRVSFNGTREWRLTLTKFSRIDVRRQLQNTVVLQVNMPSDLENIKDRIVFIICHLEKIFPLSFSNVMEHLPIHLPEEALVVRAIQFQWMYPIERYLLTLKRYVRNRARPEASIVKGYLMEECMNFCARYLNKAKQNLIDHVEMTMVAVTLAVL</sequence>
<accession>A0A5E4F4R2</accession>
<dbReference type="InterPro" id="IPR004242">
    <property type="entry name" value="Transposase_21"/>
</dbReference>
<dbReference type="InterPro" id="IPR025452">
    <property type="entry name" value="DUF4218"/>
</dbReference>
<feature type="domain" description="DUF4218" evidence="1">
    <location>
        <begin position="214"/>
        <end position="310"/>
    </location>
</feature>
<evidence type="ECO:0000259" key="1">
    <source>
        <dbReference type="Pfam" id="PF13960"/>
    </source>
</evidence>
<organism evidence="2 3">
    <name type="scientific">Prunus dulcis</name>
    <name type="common">Almond</name>
    <name type="synonym">Amygdalus dulcis</name>
    <dbReference type="NCBI Taxonomy" id="3755"/>
    <lineage>
        <taxon>Eukaryota</taxon>
        <taxon>Viridiplantae</taxon>
        <taxon>Streptophyta</taxon>
        <taxon>Embryophyta</taxon>
        <taxon>Tracheophyta</taxon>
        <taxon>Spermatophyta</taxon>
        <taxon>Magnoliopsida</taxon>
        <taxon>eudicotyledons</taxon>
        <taxon>Gunneridae</taxon>
        <taxon>Pentapetalae</taxon>
        <taxon>rosids</taxon>
        <taxon>fabids</taxon>
        <taxon>Rosales</taxon>
        <taxon>Rosaceae</taxon>
        <taxon>Amygdaloideae</taxon>
        <taxon>Amygdaleae</taxon>
        <taxon>Prunus</taxon>
    </lineage>
</organism>
<protein>
    <submittedName>
        <fullName evidence="2">PREDICTED: transposon CACTA En/Spm</fullName>
    </submittedName>
</protein>
<dbReference type="PANTHER" id="PTHR10775">
    <property type="entry name" value="OS08G0208400 PROTEIN"/>
    <property type="match status" value="1"/>
</dbReference>
<dbReference type="PANTHER" id="PTHR10775:SF182">
    <property type="entry name" value="TRANSPOSON, EN_SPM-LIKE, TRANSPOSASE-ASSOCIATED DOMAIN PROTEIN-RELATED"/>
    <property type="match status" value="1"/>
</dbReference>
<dbReference type="InParanoid" id="A0A5E4F4R2"/>
<gene>
    <name evidence="2" type="ORF">ALMOND_2B017499</name>
</gene>
<evidence type="ECO:0000313" key="3">
    <source>
        <dbReference type="Proteomes" id="UP000327085"/>
    </source>
</evidence>